<evidence type="ECO:0000313" key="2">
    <source>
        <dbReference type="Proteomes" id="UP000199406"/>
    </source>
</evidence>
<name>A0A1G7Q0X4_9ACTN</name>
<dbReference type="InterPro" id="IPR008554">
    <property type="entry name" value="Glutaredoxin-like"/>
</dbReference>
<dbReference type="SUPFAM" id="SSF52833">
    <property type="entry name" value="Thioredoxin-like"/>
    <property type="match status" value="1"/>
</dbReference>
<gene>
    <name evidence="1" type="ORF">SAMN05660662_3856</name>
</gene>
<reference evidence="2" key="1">
    <citation type="submission" date="2016-10" db="EMBL/GenBank/DDBJ databases">
        <authorList>
            <person name="Varghese N."/>
            <person name="Submissions S."/>
        </authorList>
    </citation>
    <scope>NUCLEOTIDE SEQUENCE [LARGE SCALE GENOMIC DNA]</scope>
    <source>
        <strain evidence="2">DSM 44268</strain>
    </source>
</reference>
<dbReference type="STRING" id="1550231.SAMN05660662_3856"/>
<keyword evidence="2" id="KW-1185">Reference proteome</keyword>
<dbReference type="Proteomes" id="UP000199406">
    <property type="component" value="Unassembled WGS sequence"/>
</dbReference>
<evidence type="ECO:0000313" key="1">
    <source>
        <dbReference type="EMBL" id="SDF92227.1"/>
    </source>
</evidence>
<dbReference type="EMBL" id="FNBT01000008">
    <property type="protein sequence ID" value="SDF92227.1"/>
    <property type="molecule type" value="Genomic_DNA"/>
</dbReference>
<dbReference type="Pfam" id="PF05768">
    <property type="entry name" value="Glrx-like"/>
    <property type="match status" value="1"/>
</dbReference>
<organism evidence="1 2">
    <name type="scientific">Blastococcus aurantiacus</name>
    <dbReference type="NCBI Taxonomy" id="1550231"/>
    <lineage>
        <taxon>Bacteria</taxon>
        <taxon>Bacillati</taxon>
        <taxon>Actinomycetota</taxon>
        <taxon>Actinomycetes</taxon>
        <taxon>Geodermatophilales</taxon>
        <taxon>Geodermatophilaceae</taxon>
        <taxon>Blastococcus</taxon>
    </lineage>
</organism>
<dbReference type="OrthoDB" id="8779161at2"/>
<proteinExistence type="predicted"/>
<dbReference type="RefSeq" id="WP_091770300.1">
    <property type="nucleotide sequence ID" value="NZ_FNBT01000008.1"/>
</dbReference>
<accession>A0A1G7Q0X4</accession>
<dbReference type="Gene3D" id="3.40.30.10">
    <property type="entry name" value="Glutaredoxin"/>
    <property type="match status" value="1"/>
</dbReference>
<dbReference type="InterPro" id="IPR036249">
    <property type="entry name" value="Thioredoxin-like_sf"/>
</dbReference>
<protein>
    <submittedName>
        <fullName evidence="1">Glutaredoxin-like domain</fullName>
    </submittedName>
</protein>
<sequence>MASEPAPRLRLMTRAGCHLCEVAAETLERIAAEAGLRPEAVDVDADPELQAEFGDRVPVVLLDGREHSYFTVDVPRLRRDLGLGGA</sequence>
<dbReference type="AlphaFoldDB" id="A0A1G7Q0X4"/>